<dbReference type="GO" id="GO:0008137">
    <property type="term" value="F:NADH dehydrogenase (ubiquinone) activity"/>
    <property type="evidence" value="ECO:0007669"/>
    <property type="project" value="InterPro"/>
</dbReference>
<dbReference type="InterPro" id="IPR000283">
    <property type="entry name" value="NADH_UbQ_OxRdtase_75kDa_su_CS"/>
</dbReference>
<dbReference type="Proteomes" id="UP001066276">
    <property type="component" value="Chromosome 6"/>
</dbReference>
<evidence type="ECO:0000313" key="2">
    <source>
        <dbReference type="Proteomes" id="UP001066276"/>
    </source>
</evidence>
<dbReference type="GO" id="GO:0042773">
    <property type="term" value="P:ATP synthesis coupled electron transport"/>
    <property type="evidence" value="ECO:0007669"/>
    <property type="project" value="InterPro"/>
</dbReference>
<accession>A0AAV7QZK4</accession>
<evidence type="ECO:0000313" key="1">
    <source>
        <dbReference type="EMBL" id="KAJ1145493.1"/>
    </source>
</evidence>
<organism evidence="1 2">
    <name type="scientific">Pleurodeles waltl</name>
    <name type="common">Iberian ribbed newt</name>
    <dbReference type="NCBI Taxonomy" id="8319"/>
    <lineage>
        <taxon>Eukaryota</taxon>
        <taxon>Metazoa</taxon>
        <taxon>Chordata</taxon>
        <taxon>Craniata</taxon>
        <taxon>Vertebrata</taxon>
        <taxon>Euteleostomi</taxon>
        <taxon>Amphibia</taxon>
        <taxon>Batrachia</taxon>
        <taxon>Caudata</taxon>
        <taxon>Salamandroidea</taxon>
        <taxon>Salamandridae</taxon>
        <taxon>Pleurodelinae</taxon>
        <taxon>Pleurodeles</taxon>
    </lineage>
</organism>
<dbReference type="EMBL" id="JANPWB010000010">
    <property type="protein sequence ID" value="KAJ1145493.1"/>
    <property type="molecule type" value="Genomic_DNA"/>
</dbReference>
<gene>
    <name evidence="1" type="ORF">NDU88_011779</name>
</gene>
<sequence>MHTIWIRTNPVQVTRETGTCRGCKDPTACDTLAVLDSCTFRGCKDPASCDTLEVLDSGTCRGCKDPASFDTLAVLAFTTEGQTSGLDYPVTVLNFLVLACHTPFTKTKEWL</sequence>
<reference evidence="1" key="1">
    <citation type="journal article" date="2022" name="bioRxiv">
        <title>Sequencing and chromosome-scale assembly of the giantPleurodeles waltlgenome.</title>
        <authorList>
            <person name="Brown T."/>
            <person name="Elewa A."/>
            <person name="Iarovenko S."/>
            <person name="Subramanian E."/>
            <person name="Araus A.J."/>
            <person name="Petzold A."/>
            <person name="Susuki M."/>
            <person name="Suzuki K.-i.T."/>
            <person name="Hayashi T."/>
            <person name="Toyoda A."/>
            <person name="Oliveira C."/>
            <person name="Osipova E."/>
            <person name="Leigh N.D."/>
            <person name="Simon A."/>
            <person name="Yun M.H."/>
        </authorList>
    </citation>
    <scope>NUCLEOTIDE SEQUENCE</scope>
    <source>
        <strain evidence="1">20211129_DDA</strain>
        <tissue evidence="1">Liver</tissue>
    </source>
</reference>
<dbReference type="GO" id="GO:0016020">
    <property type="term" value="C:membrane"/>
    <property type="evidence" value="ECO:0007669"/>
    <property type="project" value="InterPro"/>
</dbReference>
<comment type="caution">
    <text evidence="1">The sequence shown here is derived from an EMBL/GenBank/DDBJ whole genome shotgun (WGS) entry which is preliminary data.</text>
</comment>
<dbReference type="PROSITE" id="PS00641">
    <property type="entry name" value="COMPLEX1_75K_1"/>
    <property type="match status" value="1"/>
</dbReference>
<keyword evidence="2" id="KW-1185">Reference proteome</keyword>
<name>A0AAV7QZK4_PLEWA</name>
<proteinExistence type="predicted"/>
<protein>
    <submittedName>
        <fullName evidence="1">Uncharacterized protein</fullName>
    </submittedName>
</protein>
<dbReference type="AlphaFoldDB" id="A0AAV7QZK4"/>